<dbReference type="EMBL" id="CP001324">
    <property type="protein sequence ID" value="ACO61627.1"/>
    <property type="molecule type" value="Genomic_DNA"/>
</dbReference>
<evidence type="ECO:0000313" key="3">
    <source>
        <dbReference type="Proteomes" id="UP000002009"/>
    </source>
</evidence>
<reference evidence="2 3" key="1">
    <citation type="journal article" date="2009" name="Science">
        <title>Green evolution and dynamic adaptations revealed by genomes of the marine picoeukaryotes Micromonas.</title>
        <authorList>
            <person name="Worden A.Z."/>
            <person name="Lee J.H."/>
            <person name="Mock T."/>
            <person name="Rouze P."/>
            <person name="Simmons M.P."/>
            <person name="Aerts A.L."/>
            <person name="Allen A.E."/>
            <person name="Cuvelier M.L."/>
            <person name="Derelle E."/>
            <person name="Everett M.V."/>
            <person name="Foulon E."/>
            <person name="Grimwood J."/>
            <person name="Gundlach H."/>
            <person name="Henrissat B."/>
            <person name="Napoli C."/>
            <person name="McDonald S.M."/>
            <person name="Parker M.S."/>
            <person name="Rombauts S."/>
            <person name="Salamov A."/>
            <person name="Von Dassow P."/>
            <person name="Badger J.H."/>
            <person name="Coutinho P.M."/>
            <person name="Demir E."/>
            <person name="Dubchak I."/>
            <person name="Gentemann C."/>
            <person name="Eikrem W."/>
            <person name="Gready J.E."/>
            <person name="John U."/>
            <person name="Lanier W."/>
            <person name="Lindquist E.A."/>
            <person name="Lucas S."/>
            <person name="Mayer K.F."/>
            <person name="Moreau H."/>
            <person name="Not F."/>
            <person name="Otillar R."/>
            <person name="Panaud O."/>
            <person name="Pangilinan J."/>
            <person name="Paulsen I."/>
            <person name="Piegu B."/>
            <person name="Poliakov A."/>
            <person name="Robbens S."/>
            <person name="Schmutz J."/>
            <person name="Toulza E."/>
            <person name="Wyss T."/>
            <person name="Zelensky A."/>
            <person name="Zhou K."/>
            <person name="Armbrust E.V."/>
            <person name="Bhattacharya D."/>
            <person name="Goodenough U.W."/>
            <person name="Van de Peer Y."/>
            <person name="Grigoriev I.V."/>
        </authorList>
    </citation>
    <scope>NUCLEOTIDE SEQUENCE [LARGE SCALE GENOMIC DNA]</scope>
    <source>
        <strain evidence="3">RCC299 / NOUM17</strain>
    </source>
</reference>
<dbReference type="KEGG" id="mis:MICPUN_56662"/>
<proteinExistence type="predicted"/>
<protein>
    <recommendedName>
        <fullName evidence="4">NAD(P)-binding domain-containing protein</fullName>
    </recommendedName>
</protein>
<dbReference type="AlphaFoldDB" id="C1E0W6"/>
<dbReference type="RefSeq" id="XP_002500369.1">
    <property type="nucleotide sequence ID" value="XM_002500323.1"/>
</dbReference>
<dbReference type="InParanoid" id="C1E0W6"/>
<gene>
    <name evidence="2" type="ORF">MICPUN_56662</name>
</gene>
<name>C1E0W6_MICCC</name>
<dbReference type="GeneID" id="8241560"/>
<dbReference type="OrthoDB" id="419598at2759"/>
<keyword evidence="3" id="KW-1185">Reference proteome</keyword>
<evidence type="ECO:0000256" key="1">
    <source>
        <dbReference type="SAM" id="MobiDB-lite"/>
    </source>
</evidence>
<evidence type="ECO:0000313" key="2">
    <source>
        <dbReference type="EMBL" id="ACO61627.1"/>
    </source>
</evidence>
<dbReference type="Proteomes" id="UP000002009">
    <property type="component" value="Chromosome 3"/>
</dbReference>
<organism evidence="2 3">
    <name type="scientific">Micromonas commoda (strain RCC299 / NOUM17 / CCMP2709)</name>
    <name type="common">Picoplanktonic green alga</name>
    <dbReference type="NCBI Taxonomy" id="296587"/>
    <lineage>
        <taxon>Eukaryota</taxon>
        <taxon>Viridiplantae</taxon>
        <taxon>Chlorophyta</taxon>
        <taxon>Mamiellophyceae</taxon>
        <taxon>Mamiellales</taxon>
        <taxon>Mamiellaceae</taxon>
        <taxon>Micromonas</taxon>
    </lineage>
</organism>
<feature type="region of interest" description="Disordered" evidence="1">
    <location>
        <begin position="318"/>
        <end position="359"/>
    </location>
</feature>
<dbReference type="OMA" id="MTHIGVE"/>
<evidence type="ECO:0008006" key="4">
    <source>
        <dbReference type="Google" id="ProtNLM"/>
    </source>
</evidence>
<accession>C1E0W6</accession>
<sequence>MSFALASLQGRALASPLHVKRTAPRRGTRAVLVRAAVDPERDVILVSGCRERVAQCCVDQLSKNERSAGVVIKVTLPHDAYVGVKNPLNAMAKDLVFPDKPMIDCLGALDAVECVDESTDLFKGCLKDATGVILASEYAPTLLQTAVDLCDRIKAGAMPKLRRVVVLSHIGVERRDVDPWKFMNRKTMVGTGVIGGKPQPGGAPLDRWVDAEELIKATLESCGGADKSPWSYTIIRVGDLRGNGPTSVTYGDAMLTLVDNAFDVRMQDIEMEEGDAFEGFTKRLSVAVVMNRMLTTQSYRVINRTFSCISTGPVDRERRKGWDVAKGRSPPPIEDKVVDEELQPKEEEENVPAGAPVPT</sequence>
<feature type="compositionally biased region" description="Acidic residues" evidence="1">
    <location>
        <begin position="337"/>
        <end position="350"/>
    </location>
</feature>